<protein>
    <recommendedName>
        <fullName evidence="4">Antitoxin</fullName>
    </recommendedName>
</protein>
<comment type="caution">
    <text evidence="2">The sequence shown here is derived from an EMBL/GenBank/DDBJ whole genome shotgun (WGS) entry which is preliminary data.</text>
</comment>
<dbReference type="Pfam" id="PF02697">
    <property type="entry name" value="VAPB_antitox"/>
    <property type="match status" value="1"/>
</dbReference>
<dbReference type="Proteomes" id="UP000011519">
    <property type="component" value="Unassembled WGS sequence"/>
</dbReference>
<dbReference type="PATRIC" id="fig|1227493.4.peg.860"/>
<evidence type="ECO:0000256" key="1">
    <source>
        <dbReference type="ARBA" id="ARBA00022649"/>
    </source>
</evidence>
<organism evidence="2 3">
    <name type="scientific">Natrialba hulunbeirensis JCM 10989</name>
    <dbReference type="NCBI Taxonomy" id="1227493"/>
    <lineage>
        <taxon>Archaea</taxon>
        <taxon>Methanobacteriati</taxon>
        <taxon>Methanobacteriota</taxon>
        <taxon>Stenosarchaea group</taxon>
        <taxon>Halobacteria</taxon>
        <taxon>Halobacteriales</taxon>
        <taxon>Natrialbaceae</taxon>
        <taxon>Natrialba</taxon>
    </lineage>
</organism>
<gene>
    <name evidence="2" type="ORF">C483_04479</name>
</gene>
<accession>M0A576</accession>
<keyword evidence="3" id="KW-1185">Reference proteome</keyword>
<evidence type="ECO:0000313" key="3">
    <source>
        <dbReference type="Proteomes" id="UP000011519"/>
    </source>
</evidence>
<keyword evidence="1" id="KW-1277">Toxin-antitoxin system</keyword>
<dbReference type="EMBL" id="AOIM01000013">
    <property type="protein sequence ID" value="ELY93905.1"/>
    <property type="molecule type" value="Genomic_DNA"/>
</dbReference>
<evidence type="ECO:0008006" key="4">
    <source>
        <dbReference type="Google" id="ProtNLM"/>
    </source>
</evidence>
<name>M0A576_9EURY</name>
<dbReference type="STRING" id="1227493.C483_04479"/>
<dbReference type="AlphaFoldDB" id="M0A576"/>
<reference evidence="2 3" key="1">
    <citation type="journal article" date="2014" name="PLoS Genet.">
        <title>Phylogenetically driven sequencing of extremely halophilic archaea reveals strategies for static and dynamic osmo-response.</title>
        <authorList>
            <person name="Becker E.A."/>
            <person name="Seitzer P.M."/>
            <person name="Tritt A."/>
            <person name="Larsen D."/>
            <person name="Krusor M."/>
            <person name="Yao A.I."/>
            <person name="Wu D."/>
            <person name="Madern D."/>
            <person name="Eisen J.A."/>
            <person name="Darling A.E."/>
            <person name="Facciotti M.T."/>
        </authorList>
    </citation>
    <scope>NUCLEOTIDE SEQUENCE [LARGE SCALE GENOMIC DNA]</scope>
    <source>
        <strain evidence="2 3">JCM 10989</strain>
    </source>
</reference>
<dbReference type="RefSeq" id="WP_006652143.1">
    <property type="nucleotide sequence ID" value="NZ_AOIM01000013.1"/>
</dbReference>
<evidence type="ECO:0000313" key="2">
    <source>
        <dbReference type="EMBL" id="ELY93905.1"/>
    </source>
</evidence>
<dbReference type="OrthoDB" id="9187at2157"/>
<dbReference type="InterPro" id="IPR003847">
    <property type="entry name" value="Put_antitoxin"/>
</dbReference>
<proteinExistence type="predicted"/>
<sequence>MGSKTISLREETYRRLDRAKHENESFSDVVDRLLVDDDDPLRELIGFVDEDELDAVKRKSSSFRRDFAGRFDEEAETGDSNGSSR</sequence>